<sequence length="103" mass="11075">MSRPGQTSAAPEERKVNAQENTAKLVSFIQENLLTEDTDLVIDEATPLMELGILNSLKTAILLNYINHGLGLTVPPERLSAANFQTPRTIAAMIDDLAAAAKS</sequence>
<dbReference type="Gene3D" id="1.10.1200.10">
    <property type="entry name" value="ACP-like"/>
    <property type="match status" value="1"/>
</dbReference>
<evidence type="ECO:0000313" key="3">
    <source>
        <dbReference type="Proteomes" id="UP000254425"/>
    </source>
</evidence>
<dbReference type="SUPFAM" id="SSF47336">
    <property type="entry name" value="ACP-like"/>
    <property type="match status" value="1"/>
</dbReference>
<keyword evidence="3" id="KW-1185">Reference proteome</keyword>
<dbReference type="AlphaFoldDB" id="A0A345XUQ7"/>
<dbReference type="Proteomes" id="UP000254425">
    <property type="component" value="Chromosome"/>
</dbReference>
<gene>
    <name evidence="2" type="ORF">DVA86_24730</name>
</gene>
<proteinExistence type="predicted"/>
<reference evidence="2 3" key="1">
    <citation type="submission" date="2018-07" db="EMBL/GenBank/DDBJ databases">
        <title>Draft genome of the type strain Streptomyces armeniacus ATCC 15676.</title>
        <authorList>
            <person name="Labana P."/>
            <person name="Gosse J.T."/>
            <person name="Boddy C.N."/>
        </authorList>
    </citation>
    <scope>NUCLEOTIDE SEQUENCE [LARGE SCALE GENOMIC DNA]</scope>
    <source>
        <strain evidence="2 3">ATCC 15676</strain>
    </source>
</reference>
<feature type="domain" description="Carrier" evidence="1">
    <location>
        <begin position="20"/>
        <end position="98"/>
    </location>
</feature>
<organism evidence="2 3">
    <name type="scientific">Streptomyces armeniacus</name>
    <dbReference type="NCBI Taxonomy" id="83291"/>
    <lineage>
        <taxon>Bacteria</taxon>
        <taxon>Bacillati</taxon>
        <taxon>Actinomycetota</taxon>
        <taxon>Actinomycetes</taxon>
        <taxon>Kitasatosporales</taxon>
        <taxon>Streptomycetaceae</taxon>
        <taxon>Streptomyces</taxon>
    </lineage>
</organism>
<dbReference type="InterPro" id="IPR009081">
    <property type="entry name" value="PP-bd_ACP"/>
</dbReference>
<name>A0A345XUQ7_9ACTN</name>
<protein>
    <submittedName>
        <fullName evidence="2">Acyl carrier protein</fullName>
    </submittedName>
</protein>
<evidence type="ECO:0000313" key="2">
    <source>
        <dbReference type="EMBL" id="AXK35373.1"/>
    </source>
</evidence>
<accession>A0A345XUQ7</accession>
<dbReference type="Pfam" id="PF00550">
    <property type="entry name" value="PP-binding"/>
    <property type="match status" value="1"/>
</dbReference>
<evidence type="ECO:0000259" key="1">
    <source>
        <dbReference type="PROSITE" id="PS50075"/>
    </source>
</evidence>
<dbReference type="KEGG" id="sarm:DVA86_24730"/>
<dbReference type="EMBL" id="CP031320">
    <property type="protein sequence ID" value="AXK35373.1"/>
    <property type="molecule type" value="Genomic_DNA"/>
</dbReference>
<dbReference type="InterPro" id="IPR036736">
    <property type="entry name" value="ACP-like_sf"/>
</dbReference>
<dbReference type="PROSITE" id="PS50075">
    <property type="entry name" value="CARRIER"/>
    <property type="match status" value="1"/>
</dbReference>